<dbReference type="AlphaFoldDB" id="A0A5E4LRA2"/>
<evidence type="ECO:0000313" key="5">
    <source>
        <dbReference type="EMBL" id="VVC03377.1"/>
    </source>
</evidence>
<gene>
    <name evidence="5" type="ORF">LFW2832_00329</name>
</gene>
<dbReference type="PRINTS" id="PR00332">
    <property type="entry name" value="HISTRIAD"/>
</dbReference>
<evidence type="ECO:0000259" key="4">
    <source>
        <dbReference type="PROSITE" id="PS51084"/>
    </source>
</evidence>
<accession>A0A5E4LRA2</accession>
<dbReference type="InterPro" id="IPR019808">
    <property type="entry name" value="Histidine_triad_CS"/>
</dbReference>
<dbReference type="PANTHER" id="PTHR46648:SF1">
    <property type="entry name" value="ADENOSINE 5'-MONOPHOSPHORAMIDASE HNT1"/>
    <property type="match status" value="1"/>
</dbReference>
<dbReference type="Gene3D" id="3.30.428.10">
    <property type="entry name" value="HIT-like"/>
    <property type="match status" value="1"/>
</dbReference>
<reference evidence="5 6" key="1">
    <citation type="submission" date="2019-08" db="EMBL/GenBank/DDBJ databases">
        <authorList>
            <person name="Vazquez-Campos X."/>
        </authorList>
    </citation>
    <scope>NUCLEOTIDE SEQUENCE [LARGE SCALE GENOMIC DNA]</scope>
    <source>
        <strain evidence="5">LFW-283_2</strain>
    </source>
</reference>
<organism evidence="5 6">
    <name type="scientific">Candidatus Bilamarchaeum dharawalense</name>
    <dbReference type="NCBI Taxonomy" id="2885759"/>
    <lineage>
        <taxon>Archaea</taxon>
        <taxon>Candidatus Micrarchaeota</taxon>
        <taxon>Candidatus Micrarchaeia</taxon>
        <taxon>Candidatus Anstonellales</taxon>
        <taxon>Candidatus Bilamarchaeaceae</taxon>
        <taxon>Candidatus Bilamarchaeum</taxon>
    </lineage>
</organism>
<evidence type="ECO:0000256" key="2">
    <source>
        <dbReference type="PIRSR" id="PIRSR601310-3"/>
    </source>
</evidence>
<dbReference type="GO" id="GO:0003824">
    <property type="term" value="F:catalytic activity"/>
    <property type="evidence" value="ECO:0007669"/>
    <property type="project" value="InterPro"/>
</dbReference>
<dbReference type="GO" id="GO:0009117">
    <property type="term" value="P:nucleotide metabolic process"/>
    <property type="evidence" value="ECO:0007669"/>
    <property type="project" value="TreeGrafter"/>
</dbReference>
<dbReference type="PROSITE" id="PS00892">
    <property type="entry name" value="HIT_1"/>
    <property type="match status" value="1"/>
</dbReference>
<dbReference type="PROSITE" id="PS51084">
    <property type="entry name" value="HIT_2"/>
    <property type="match status" value="1"/>
</dbReference>
<proteinExistence type="predicted"/>
<dbReference type="InterPro" id="IPR001310">
    <property type="entry name" value="Histidine_triad_HIT"/>
</dbReference>
<comment type="caution">
    <text evidence="5">The sequence shown here is derived from an EMBL/GenBank/DDBJ whole genome shotgun (WGS) entry which is preliminary data.</text>
</comment>
<dbReference type="InterPro" id="IPR036265">
    <property type="entry name" value="HIT-like_sf"/>
</dbReference>
<evidence type="ECO:0000313" key="6">
    <source>
        <dbReference type="Proteomes" id="UP000789941"/>
    </source>
</evidence>
<dbReference type="Pfam" id="PF01230">
    <property type="entry name" value="HIT"/>
    <property type="match status" value="1"/>
</dbReference>
<sequence>MPECIFCMIIRGKRPCTKVYENDDMMAFMDNKPITNGHVLLIPKKHTELLTEMDDRLAGEMLIVAKKVGLAIKKSKLNCRGINYILADGAEAGQDIFHVHMHIIPRYRGDGFGLRMPQREDEETSEERLERIAVKIRKGAGIHI</sequence>
<dbReference type="PANTHER" id="PTHR46648">
    <property type="entry name" value="HIT FAMILY PROTEIN 1"/>
    <property type="match status" value="1"/>
</dbReference>
<evidence type="ECO:0000256" key="1">
    <source>
        <dbReference type="PIRSR" id="PIRSR601310-1"/>
    </source>
</evidence>
<dbReference type="InterPro" id="IPR011146">
    <property type="entry name" value="HIT-like"/>
</dbReference>
<feature type="active site" description="Tele-AMP-histidine intermediate" evidence="1">
    <location>
        <position position="100"/>
    </location>
</feature>
<dbReference type="InterPro" id="IPR039384">
    <property type="entry name" value="HINT"/>
</dbReference>
<dbReference type="EMBL" id="CABMJJ010000007">
    <property type="protein sequence ID" value="VVC03377.1"/>
    <property type="molecule type" value="Genomic_DNA"/>
</dbReference>
<dbReference type="Proteomes" id="UP000789941">
    <property type="component" value="Unassembled WGS sequence"/>
</dbReference>
<dbReference type="SUPFAM" id="SSF54197">
    <property type="entry name" value="HIT-like"/>
    <property type="match status" value="1"/>
</dbReference>
<feature type="short sequence motif" description="Histidine triad motif" evidence="2 3">
    <location>
        <begin position="98"/>
        <end position="102"/>
    </location>
</feature>
<dbReference type="CDD" id="cd01277">
    <property type="entry name" value="HINT_subgroup"/>
    <property type="match status" value="1"/>
</dbReference>
<protein>
    <submittedName>
        <fullName evidence="5">HIT domain protein</fullName>
    </submittedName>
</protein>
<evidence type="ECO:0000256" key="3">
    <source>
        <dbReference type="PROSITE-ProRule" id="PRU00464"/>
    </source>
</evidence>
<feature type="domain" description="HIT" evidence="4">
    <location>
        <begin position="5"/>
        <end position="113"/>
    </location>
</feature>
<name>A0A5E4LRA2_9ARCH</name>